<feature type="domain" description="RCK C-terminal" evidence="3">
    <location>
        <begin position="337"/>
        <end position="422"/>
    </location>
</feature>
<proteinExistence type="predicted"/>
<dbReference type="Pfam" id="PF26502">
    <property type="entry name" value="DUF8167_2nd"/>
    <property type="match status" value="1"/>
</dbReference>
<dbReference type="OrthoDB" id="157524at2157"/>
<dbReference type="GeneID" id="56038941"/>
<dbReference type="InterPro" id="IPR058604">
    <property type="entry name" value="DUF8167_3rd"/>
</dbReference>
<feature type="transmembrane region" description="Helical" evidence="2">
    <location>
        <begin position="46"/>
        <end position="65"/>
    </location>
</feature>
<dbReference type="AlphaFoldDB" id="A0A7D5QHQ8"/>
<reference evidence="4 5" key="1">
    <citation type="submission" date="2020-06" db="EMBL/GenBank/DDBJ databases">
        <title>NJ-3-1, isolated from saline soil.</title>
        <authorList>
            <person name="Cui H.L."/>
            <person name="Shi X."/>
        </authorList>
    </citation>
    <scope>NUCLEOTIDE SEQUENCE [LARGE SCALE GENOMIC DNA]</scope>
    <source>
        <strain evidence="4 5">NJ-3-1</strain>
    </source>
</reference>
<dbReference type="Proteomes" id="UP000509626">
    <property type="component" value="Chromosome"/>
</dbReference>
<dbReference type="KEGG" id="halu:HUG12_15740"/>
<dbReference type="SUPFAM" id="SSF116726">
    <property type="entry name" value="TrkA C-terminal domain-like"/>
    <property type="match status" value="1"/>
</dbReference>
<keyword evidence="5" id="KW-1185">Reference proteome</keyword>
<protein>
    <submittedName>
        <fullName evidence="4">Potassium transporter TrkA</fullName>
    </submittedName>
</protein>
<evidence type="ECO:0000313" key="5">
    <source>
        <dbReference type="Proteomes" id="UP000509626"/>
    </source>
</evidence>
<evidence type="ECO:0000313" key="4">
    <source>
        <dbReference type="EMBL" id="QLG63103.1"/>
    </source>
</evidence>
<feature type="transmembrane region" description="Helical" evidence="2">
    <location>
        <begin position="77"/>
        <end position="95"/>
    </location>
</feature>
<dbReference type="PROSITE" id="PS51202">
    <property type="entry name" value="RCK_C"/>
    <property type="match status" value="1"/>
</dbReference>
<dbReference type="InterPro" id="IPR036721">
    <property type="entry name" value="RCK_C_sf"/>
</dbReference>
<keyword evidence="2" id="KW-0812">Transmembrane</keyword>
<dbReference type="GO" id="GO:0006813">
    <property type="term" value="P:potassium ion transport"/>
    <property type="evidence" value="ECO:0007669"/>
    <property type="project" value="InterPro"/>
</dbReference>
<evidence type="ECO:0000256" key="2">
    <source>
        <dbReference type="SAM" id="Phobius"/>
    </source>
</evidence>
<dbReference type="RefSeq" id="WP_179269688.1">
    <property type="nucleotide sequence ID" value="NZ_CP058579.1"/>
</dbReference>
<evidence type="ECO:0000256" key="1">
    <source>
        <dbReference type="SAM" id="MobiDB-lite"/>
    </source>
</evidence>
<organism evidence="4 5">
    <name type="scientific">Halorarum salinum</name>
    <dbReference type="NCBI Taxonomy" id="2743089"/>
    <lineage>
        <taxon>Archaea</taxon>
        <taxon>Methanobacteriati</taxon>
        <taxon>Methanobacteriota</taxon>
        <taxon>Stenosarchaea group</taxon>
        <taxon>Halobacteria</taxon>
        <taxon>Halobacteriales</taxon>
        <taxon>Haloferacaceae</taxon>
        <taxon>Halorarum</taxon>
    </lineage>
</organism>
<dbReference type="InterPro" id="IPR006037">
    <property type="entry name" value="RCK_C"/>
</dbReference>
<accession>A0A7D5QHQ8</accession>
<feature type="region of interest" description="Disordered" evidence="1">
    <location>
        <begin position="255"/>
        <end position="302"/>
    </location>
</feature>
<dbReference type="Pfam" id="PF26501">
    <property type="entry name" value="DUF8167"/>
    <property type="match status" value="1"/>
</dbReference>
<dbReference type="EMBL" id="CP058579">
    <property type="protein sequence ID" value="QLG63103.1"/>
    <property type="molecule type" value="Genomic_DNA"/>
</dbReference>
<dbReference type="InterPro" id="IPR058480">
    <property type="entry name" value="DUF8167_N"/>
</dbReference>
<dbReference type="InterPro" id="IPR058603">
    <property type="entry name" value="DUF8167_2nd"/>
</dbReference>
<sequence>MPASSFPVQVLLGMYLGLLTGIIPALVAWGLGFLFKYFTGVTIPGFGVVVLSLAIAGVNGGLLALTDPTIAGSANGTALLVGIVVILMLSMYAHAKGDAMGASMPKRLSFRTLTERTISTDVVELVGGRGQVRVTVTGDVADLEGYPALPADLRESLGGFSDAFPAELPLAELESMVTARLRTKFDLADASVRLDERGRATVAAAPPVGNVSRRVPAGKRAVSFAGLVPTGLARGDEVRVVTDGGEFEGTVVAARSIVDDGGRGDGPDPRPAPGSGSDPGTATDGGTEEPIPAPASPTTTGGVGRVTVALEWSAATEALGAELRRLEVRSRGTRREFELVSLLRRAGRRFGRVSVRHGSVLDGRSLGEVAVRDEYGVAVLAVRTDGGWEVAPDDGVRPVGGDDLIAVGTRSDLERFLEEVGA</sequence>
<keyword evidence="2" id="KW-0472">Membrane</keyword>
<name>A0A7D5QHQ8_9EURY</name>
<dbReference type="Pfam" id="PF26503">
    <property type="entry name" value="DUF8167_3rd"/>
    <property type="match status" value="1"/>
</dbReference>
<dbReference type="Pfam" id="PF02080">
    <property type="entry name" value="TrkA_C"/>
    <property type="match status" value="1"/>
</dbReference>
<dbReference type="GO" id="GO:0008324">
    <property type="term" value="F:monoatomic cation transmembrane transporter activity"/>
    <property type="evidence" value="ECO:0007669"/>
    <property type="project" value="InterPro"/>
</dbReference>
<evidence type="ECO:0000259" key="3">
    <source>
        <dbReference type="PROSITE" id="PS51202"/>
    </source>
</evidence>
<gene>
    <name evidence="4" type="ORF">HUG12_15740</name>
</gene>
<feature type="transmembrane region" description="Helical" evidence="2">
    <location>
        <begin position="12"/>
        <end position="34"/>
    </location>
</feature>
<dbReference type="Gene3D" id="3.30.70.1450">
    <property type="entry name" value="Regulator of K+ conductance, C-terminal domain"/>
    <property type="match status" value="1"/>
</dbReference>
<keyword evidence="2" id="KW-1133">Transmembrane helix</keyword>
<feature type="compositionally biased region" description="Basic and acidic residues" evidence="1">
    <location>
        <begin position="257"/>
        <end position="268"/>
    </location>
</feature>